<dbReference type="STRING" id="1234679.BN424_1954"/>
<dbReference type="KEGG" id="cml:BN424_1954"/>
<dbReference type="OrthoDB" id="9763643at2"/>
<organism evidence="2 3">
    <name type="scientific">Carnobacterium maltaromaticum LMA28</name>
    <dbReference type="NCBI Taxonomy" id="1234679"/>
    <lineage>
        <taxon>Bacteria</taxon>
        <taxon>Bacillati</taxon>
        <taxon>Bacillota</taxon>
        <taxon>Bacilli</taxon>
        <taxon>Lactobacillales</taxon>
        <taxon>Carnobacteriaceae</taxon>
        <taxon>Carnobacterium</taxon>
    </lineage>
</organism>
<dbReference type="RefSeq" id="WP_015076605.1">
    <property type="nucleotide sequence ID" value="NC_019425.2"/>
</dbReference>
<evidence type="ECO:0000256" key="1">
    <source>
        <dbReference type="SAM" id="MobiDB-lite"/>
    </source>
</evidence>
<evidence type="ECO:0000313" key="2">
    <source>
        <dbReference type="EMBL" id="CCO11395.2"/>
    </source>
</evidence>
<protein>
    <submittedName>
        <fullName evidence="2">Prophage Lp1 protein 65</fullName>
    </submittedName>
</protein>
<dbReference type="EMBL" id="HE999757">
    <property type="protein sequence ID" value="CCO11395.2"/>
    <property type="molecule type" value="Genomic_DNA"/>
</dbReference>
<dbReference type="HOGENOM" id="CLU_2081184_0_0_9"/>
<gene>
    <name evidence="2" type="ORF">BN424_1954</name>
</gene>
<feature type="region of interest" description="Disordered" evidence="1">
    <location>
        <begin position="54"/>
        <end position="85"/>
    </location>
</feature>
<dbReference type="InterPro" id="IPR035451">
    <property type="entry name" value="Ada-like_dom_sf"/>
</dbReference>
<dbReference type="eggNOG" id="COG2433">
    <property type="taxonomic scope" value="Bacteria"/>
</dbReference>
<feature type="compositionally biased region" description="Low complexity" evidence="1">
    <location>
        <begin position="54"/>
        <end position="71"/>
    </location>
</feature>
<evidence type="ECO:0000313" key="3">
    <source>
        <dbReference type="Proteomes" id="UP000000212"/>
    </source>
</evidence>
<accession>K8E4K1</accession>
<feature type="region of interest" description="Disordered" evidence="1">
    <location>
        <begin position="1"/>
        <end position="26"/>
    </location>
</feature>
<dbReference type="Gene3D" id="3.40.10.10">
    <property type="entry name" value="DNA Methylphosphotriester Repair Domain"/>
    <property type="match status" value="1"/>
</dbReference>
<sequence>MDTVEANEALAQKKAESESKEKERIANEKLEAERKIAEEQKALEEKRIADEQARIAQEQEQQQAQTAAEVETGQGLIKGSESGIYHTPGSTYYDRTTNVVQWFNTIEEAVAAGYRAPKR</sequence>
<proteinExistence type="predicted"/>
<dbReference type="SUPFAM" id="SSF57884">
    <property type="entry name" value="Ada DNA repair protein, N-terminal domain (N-Ada 10)"/>
    <property type="match status" value="1"/>
</dbReference>
<feature type="compositionally biased region" description="Basic and acidic residues" evidence="1">
    <location>
        <begin position="11"/>
        <end position="26"/>
    </location>
</feature>
<dbReference type="Proteomes" id="UP000000212">
    <property type="component" value="Chromosome"/>
</dbReference>
<reference evidence="3" key="1">
    <citation type="journal article" date="2013" name="Genome Announc.">
        <title>Complete Chromosome Sequence of Carnobacterium maltaromaticum LMA 28.</title>
        <authorList>
            <person name="Cailliez-Grimal C."/>
            <person name="Chaillou S."/>
            <person name="Anba-Mondoloni J."/>
            <person name="Loux V."/>
            <person name="Afzal M.I."/>
            <person name="Rahman A."/>
            <person name="Kergourlay G."/>
            <person name="Champomier-Verges M.C."/>
            <person name="Zagorec M."/>
            <person name="Dalgaard P."/>
            <person name="Leisner J.J."/>
            <person name="Prevost H."/>
            <person name="Revol-Junelles A.M."/>
            <person name="Borges F."/>
        </authorList>
    </citation>
    <scope>NUCLEOTIDE SEQUENCE</scope>
    <source>
        <strain evidence="3">LMA28</strain>
    </source>
</reference>
<dbReference type="AlphaFoldDB" id="K8E4K1"/>
<keyword evidence="3" id="KW-1185">Reference proteome</keyword>
<name>K8E4K1_CARML</name>